<sequence length="80" mass="9573">MIGQVLEGHYEVMHELRETREGKLYHILEDRQDENKRKMLKGIALLGPREENDAILERDTLQELEMDFFFLENLKIENLS</sequence>
<organism evidence="1 2">
    <name type="scientific">Oikopleura dioica</name>
    <name type="common">Tunicate</name>
    <dbReference type="NCBI Taxonomy" id="34765"/>
    <lineage>
        <taxon>Eukaryota</taxon>
        <taxon>Metazoa</taxon>
        <taxon>Chordata</taxon>
        <taxon>Tunicata</taxon>
        <taxon>Appendicularia</taxon>
        <taxon>Copelata</taxon>
        <taxon>Oikopleuridae</taxon>
        <taxon>Oikopleura</taxon>
    </lineage>
</organism>
<proteinExistence type="predicted"/>
<reference evidence="1 2" key="1">
    <citation type="submission" date="2021-04" db="EMBL/GenBank/DDBJ databases">
        <authorList>
            <person name="Bliznina A."/>
        </authorList>
    </citation>
    <scope>NUCLEOTIDE SEQUENCE [LARGE SCALE GENOMIC DNA]</scope>
</reference>
<name>A0ABN7SX83_OIKDI</name>
<dbReference type="Proteomes" id="UP001158576">
    <property type="component" value="Chromosome 2"/>
</dbReference>
<evidence type="ECO:0000313" key="1">
    <source>
        <dbReference type="EMBL" id="CAG5110098.1"/>
    </source>
</evidence>
<accession>A0ABN7SX83</accession>
<evidence type="ECO:0000313" key="2">
    <source>
        <dbReference type="Proteomes" id="UP001158576"/>
    </source>
</evidence>
<dbReference type="EMBL" id="OU015567">
    <property type="protein sequence ID" value="CAG5110098.1"/>
    <property type="molecule type" value="Genomic_DNA"/>
</dbReference>
<protein>
    <submittedName>
        <fullName evidence="1">Oidioi.mRNA.OKI2018_I69.chr2.g4537.t1.cds</fullName>
    </submittedName>
</protein>
<keyword evidence="2" id="KW-1185">Reference proteome</keyword>
<gene>
    <name evidence="1" type="ORF">OKIOD_LOCUS13302</name>
</gene>